<dbReference type="InterPro" id="IPR027417">
    <property type="entry name" value="P-loop_NTPase"/>
</dbReference>
<organism evidence="1 2">
    <name type="scientific">Yeosuana aromativorans</name>
    <dbReference type="NCBI Taxonomy" id="288019"/>
    <lineage>
        <taxon>Bacteria</taxon>
        <taxon>Pseudomonadati</taxon>
        <taxon>Bacteroidota</taxon>
        <taxon>Flavobacteriia</taxon>
        <taxon>Flavobacteriales</taxon>
        <taxon>Flavobacteriaceae</taxon>
        <taxon>Yeosuana</taxon>
    </lineage>
</organism>
<dbReference type="RefSeq" id="WP_188650873.1">
    <property type="nucleotide sequence ID" value="NZ_BMNR01000002.1"/>
</dbReference>
<dbReference type="PANTHER" id="PTHR39206">
    <property type="entry name" value="SLL8004 PROTEIN"/>
    <property type="match status" value="1"/>
</dbReference>
<dbReference type="Gene3D" id="3.40.50.300">
    <property type="entry name" value="P-loop containing nucleotide triphosphate hydrolases"/>
    <property type="match status" value="1"/>
</dbReference>
<dbReference type="EMBL" id="BMNR01000002">
    <property type="protein sequence ID" value="GGK18944.1"/>
    <property type="molecule type" value="Genomic_DNA"/>
</dbReference>
<gene>
    <name evidence="1" type="ORF">GCM10007962_11410</name>
</gene>
<evidence type="ECO:0008006" key="3">
    <source>
        <dbReference type="Google" id="ProtNLM"/>
    </source>
</evidence>
<dbReference type="PANTHER" id="PTHR39206:SF1">
    <property type="entry name" value="SLL8004 PROTEIN"/>
    <property type="match status" value="1"/>
</dbReference>
<evidence type="ECO:0000313" key="1">
    <source>
        <dbReference type="EMBL" id="GGK18944.1"/>
    </source>
</evidence>
<dbReference type="SUPFAM" id="SSF52540">
    <property type="entry name" value="P-loop containing nucleoside triphosphate hydrolases"/>
    <property type="match status" value="1"/>
</dbReference>
<name>A0A8J3BL39_9FLAO</name>
<comment type="caution">
    <text evidence="1">The sequence shown here is derived from an EMBL/GenBank/DDBJ whole genome shotgun (WGS) entry which is preliminary data.</text>
</comment>
<accession>A0A8J3BL39</accession>
<evidence type="ECO:0000313" key="2">
    <source>
        <dbReference type="Proteomes" id="UP000612329"/>
    </source>
</evidence>
<protein>
    <recommendedName>
        <fullName evidence="3">UDP-N-acetylglucosamine kinase</fullName>
    </recommendedName>
</protein>
<sequence length="247" mass="28272">MPSKKKIRVFAGPNGSGKSTLFNEFSKSYNTGFFINADLLEKKLEESGLIDLAEIGIYATQEDLDQFKTLDATVSLFKKSESSGHKIDVIVKENFIVDKSKKTHSYEGAFIASFIRHLLISQNKSFSFETVMSHPSKIDEISNVVNLGYAAYLYFICTDSPDVNVSRVHNRVEKGGHEVPEDKIIDRYYRTLNNLHLALPYCYRAYLFDNSGKEQILIAELYKGAMEIKTKELPNWFIKFVLPYYMK</sequence>
<proteinExistence type="predicted"/>
<dbReference type="AlphaFoldDB" id="A0A8J3BL39"/>
<reference evidence="1" key="2">
    <citation type="submission" date="2020-09" db="EMBL/GenBank/DDBJ databases">
        <authorList>
            <person name="Sun Q."/>
            <person name="Ohkuma M."/>
        </authorList>
    </citation>
    <scope>NUCLEOTIDE SEQUENCE</scope>
    <source>
        <strain evidence="1">JCM 12862</strain>
    </source>
</reference>
<reference evidence="1" key="1">
    <citation type="journal article" date="2014" name="Int. J. Syst. Evol. Microbiol.">
        <title>Complete genome sequence of Corynebacterium casei LMG S-19264T (=DSM 44701T), isolated from a smear-ripened cheese.</title>
        <authorList>
            <consortium name="US DOE Joint Genome Institute (JGI-PGF)"/>
            <person name="Walter F."/>
            <person name="Albersmeier A."/>
            <person name="Kalinowski J."/>
            <person name="Ruckert C."/>
        </authorList>
    </citation>
    <scope>NUCLEOTIDE SEQUENCE</scope>
    <source>
        <strain evidence="1">JCM 12862</strain>
    </source>
</reference>
<dbReference type="Proteomes" id="UP000612329">
    <property type="component" value="Unassembled WGS sequence"/>
</dbReference>
<keyword evidence="2" id="KW-1185">Reference proteome</keyword>